<name>A0A1H8T0Z0_9GAMM</name>
<evidence type="ECO:0000256" key="1">
    <source>
        <dbReference type="SAM" id="Phobius"/>
    </source>
</evidence>
<dbReference type="STRING" id="406100.SAMN04488052_103341"/>
<keyword evidence="1" id="KW-0472">Membrane</keyword>
<proteinExistence type="predicted"/>
<evidence type="ECO:0000313" key="2">
    <source>
        <dbReference type="EMBL" id="SEO84587.1"/>
    </source>
</evidence>
<gene>
    <name evidence="2" type="ORF">SAMN04488052_103341</name>
</gene>
<dbReference type="EMBL" id="FOEG01000003">
    <property type="protein sequence ID" value="SEO84587.1"/>
    <property type="molecule type" value="Genomic_DNA"/>
</dbReference>
<keyword evidence="1" id="KW-0812">Transmembrane</keyword>
<keyword evidence="3" id="KW-1185">Reference proteome</keyword>
<protein>
    <submittedName>
        <fullName evidence="2">Uncharacterized protein</fullName>
    </submittedName>
</protein>
<keyword evidence="1" id="KW-1133">Transmembrane helix</keyword>
<reference evidence="2 3" key="1">
    <citation type="submission" date="2016-10" db="EMBL/GenBank/DDBJ databases">
        <authorList>
            <person name="de Groot N.N."/>
        </authorList>
    </citation>
    <scope>NUCLEOTIDE SEQUENCE [LARGE SCALE GENOMIC DNA]</scope>
    <source>
        <strain evidence="2 3">CGMCC 1.6291</strain>
    </source>
</reference>
<organism evidence="2 3">
    <name type="scientific">Aquisalimonas asiatica</name>
    <dbReference type="NCBI Taxonomy" id="406100"/>
    <lineage>
        <taxon>Bacteria</taxon>
        <taxon>Pseudomonadati</taxon>
        <taxon>Pseudomonadota</taxon>
        <taxon>Gammaproteobacteria</taxon>
        <taxon>Chromatiales</taxon>
        <taxon>Ectothiorhodospiraceae</taxon>
        <taxon>Aquisalimonas</taxon>
    </lineage>
</organism>
<accession>A0A1H8T0Z0</accession>
<dbReference type="AlphaFoldDB" id="A0A1H8T0Z0"/>
<dbReference type="RefSeq" id="WP_216110788.1">
    <property type="nucleotide sequence ID" value="NZ_FOEG01000003.1"/>
</dbReference>
<evidence type="ECO:0000313" key="3">
    <source>
        <dbReference type="Proteomes" id="UP000199657"/>
    </source>
</evidence>
<feature type="transmembrane region" description="Helical" evidence="1">
    <location>
        <begin position="12"/>
        <end position="29"/>
    </location>
</feature>
<sequence length="68" mass="8029">MMMNEGMVGFHLVWMLVMAPIVVIPFWRICSKAGYPGWLSLLILIPLVNLLFLYFLAFSEWPSHRKFR</sequence>
<dbReference type="Proteomes" id="UP000199657">
    <property type="component" value="Unassembled WGS sequence"/>
</dbReference>
<feature type="transmembrane region" description="Helical" evidence="1">
    <location>
        <begin position="35"/>
        <end position="58"/>
    </location>
</feature>